<reference evidence="1 2" key="1">
    <citation type="submission" date="2019-03" db="EMBL/GenBank/DDBJ databases">
        <title>Porphyromonas levii Isolated from the Uterus of Dairy Cows.</title>
        <authorList>
            <person name="Francis A.M."/>
        </authorList>
    </citation>
    <scope>NUCLEOTIDE SEQUENCE [LARGE SCALE GENOMIC DNA]</scope>
    <source>
        <strain evidence="1 2">AF5678</strain>
    </source>
</reference>
<comment type="caution">
    <text evidence="1">The sequence shown here is derived from an EMBL/GenBank/DDBJ whole genome shotgun (WGS) entry which is preliminary data.</text>
</comment>
<dbReference type="EMBL" id="SPNC01000029">
    <property type="protein sequence ID" value="TFH96080.1"/>
    <property type="molecule type" value="Genomic_DNA"/>
</dbReference>
<name>A0A4Y8WQ91_9PORP</name>
<gene>
    <name evidence="1" type="ORF">E4P47_03055</name>
</gene>
<evidence type="ECO:0000313" key="1">
    <source>
        <dbReference type="EMBL" id="TFH96080.1"/>
    </source>
</evidence>
<keyword evidence="2" id="KW-1185">Reference proteome</keyword>
<dbReference type="Proteomes" id="UP000297225">
    <property type="component" value="Unassembled WGS sequence"/>
</dbReference>
<dbReference type="RefSeq" id="WP_018358778.1">
    <property type="nucleotide sequence ID" value="NZ_CP197400.1"/>
</dbReference>
<dbReference type="AlphaFoldDB" id="A0A4Y8WQ91"/>
<dbReference type="GeneID" id="66796902"/>
<organism evidence="1 2">
    <name type="scientific">Porphyromonas levii</name>
    <dbReference type="NCBI Taxonomy" id="28114"/>
    <lineage>
        <taxon>Bacteria</taxon>
        <taxon>Pseudomonadati</taxon>
        <taxon>Bacteroidota</taxon>
        <taxon>Bacteroidia</taxon>
        <taxon>Bacteroidales</taxon>
        <taxon>Porphyromonadaceae</taxon>
        <taxon>Porphyromonas</taxon>
    </lineage>
</organism>
<protein>
    <submittedName>
        <fullName evidence="1">Uncharacterized protein</fullName>
    </submittedName>
</protein>
<accession>A0A4Y8WQ91</accession>
<dbReference type="OrthoDB" id="9962635at2"/>
<evidence type="ECO:0000313" key="2">
    <source>
        <dbReference type="Proteomes" id="UP000297225"/>
    </source>
</evidence>
<sequence>MSNNKYNSKPEGRVHSTVFQQVLLTIGPILVVIGAIIYSFPLLTAYAGWVIALGGVLGALGALLLSIRGREGSARVRRLDRMIFLGLLMFIVSGGFMIQGSSSWLVILAVGTVFYIYSVFAKDRALKKEDQKRWK</sequence>
<proteinExistence type="predicted"/>
<dbReference type="STRING" id="1122973.GCA_000379925_01546"/>